<dbReference type="Gene3D" id="1.10.10.410">
    <property type="match status" value="1"/>
</dbReference>
<dbReference type="InterPro" id="IPR042184">
    <property type="entry name" value="YqeY/Aim41_N"/>
</dbReference>
<dbReference type="InterPro" id="IPR023168">
    <property type="entry name" value="GatB_Yqey_C_2"/>
</dbReference>
<accession>A0ABN8VVG3</accession>
<protein>
    <recommendedName>
        <fullName evidence="3">GatB/YqeY domain-containing protein</fullName>
    </recommendedName>
</protein>
<dbReference type="PANTHER" id="PTHR28055:SF1">
    <property type="entry name" value="ALTERED INHERITANCE OF MITOCHONDRIA PROTEIN 41, MITOCHONDRIAL"/>
    <property type="match status" value="1"/>
</dbReference>
<evidence type="ECO:0000313" key="1">
    <source>
        <dbReference type="EMBL" id="CAI2717663.1"/>
    </source>
</evidence>
<dbReference type="Proteomes" id="UP001157733">
    <property type="component" value="Chromosome"/>
</dbReference>
<reference evidence="1 2" key="1">
    <citation type="submission" date="2022-09" db="EMBL/GenBank/DDBJ databases">
        <authorList>
            <person name="Kop L."/>
        </authorList>
    </citation>
    <scope>NUCLEOTIDE SEQUENCE [LARGE SCALE GENOMIC DNA]</scope>
    <source>
        <strain evidence="1 2">347</strain>
    </source>
</reference>
<dbReference type="InterPro" id="IPR003789">
    <property type="entry name" value="Asn/Gln_tRNA_amidoTrase-B-like"/>
</dbReference>
<dbReference type="Gene3D" id="1.10.1510.10">
    <property type="entry name" value="Uncharacterised protein YqeY/AIM41 PF09424, N-terminal domain"/>
    <property type="match status" value="1"/>
</dbReference>
<dbReference type="SUPFAM" id="SSF89095">
    <property type="entry name" value="GatB/YqeY motif"/>
    <property type="match status" value="1"/>
</dbReference>
<dbReference type="EMBL" id="OX336137">
    <property type="protein sequence ID" value="CAI2717663.1"/>
    <property type="molecule type" value="Genomic_DNA"/>
</dbReference>
<proteinExistence type="predicted"/>
<dbReference type="Pfam" id="PF09424">
    <property type="entry name" value="YqeY"/>
    <property type="match status" value="1"/>
</dbReference>
<dbReference type="RefSeq" id="WP_282010587.1">
    <property type="nucleotide sequence ID" value="NZ_OX336137.1"/>
</dbReference>
<name>A0ABN8VVG3_9BACT</name>
<keyword evidence="2" id="KW-1185">Reference proteome</keyword>
<dbReference type="PANTHER" id="PTHR28055">
    <property type="entry name" value="ALTERED INHERITANCE OF MITOCHONDRIA PROTEIN 41, MITOCHONDRIAL"/>
    <property type="match status" value="1"/>
</dbReference>
<evidence type="ECO:0008006" key="3">
    <source>
        <dbReference type="Google" id="ProtNLM"/>
    </source>
</evidence>
<sequence length="148" mass="16843">MGLKDKLLQDLKEAQKLRNSLKVETLRLVSSEIKNKEIDLRRELEDEEITALLSTQIKKRKEAAVLYEKGNRADLKEKEEQEMAILTGYLPEQVGEEALRQRIQQVIAETGAQHPKDMGKVMKVVAPEFRGRADGEQIKSLVTEMLAS</sequence>
<dbReference type="InterPro" id="IPR019004">
    <property type="entry name" value="YqeY/Aim41"/>
</dbReference>
<organism evidence="1 2">
    <name type="scientific">Nitrospina watsonii</name>
    <dbReference type="NCBI Taxonomy" id="1323948"/>
    <lineage>
        <taxon>Bacteria</taxon>
        <taxon>Pseudomonadati</taxon>
        <taxon>Nitrospinota/Tectimicrobiota group</taxon>
        <taxon>Nitrospinota</taxon>
        <taxon>Nitrospinia</taxon>
        <taxon>Nitrospinales</taxon>
        <taxon>Nitrospinaceae</taxon>
        <taxon>Nitrospina</taxon>
    </lineage>
</organism>
<gene>
    <name evidence="1" type="ORF">NSPWAT_0804</name>
</gene>
<evidence type="ECO:0000313" key="2">
    <source>
        <dbReference type="Proteomes" id="UP001157733"/>
    </source>
</evidence>